<name>A0A0R1PTW4_9LACO</name>
<protein>
    <recommendedName>
        <fullName evidence="3">homocysteine desulfhydrase</fullName>
        <ecNumber evidence="3">4.4.1.2</ecNumber>
    </recommendedName>
    <alternativeName>
        <fullName evidence="4">Homocysteine desulfhydrase</fullName>
    </alternativeName>
</protein>
<dbReference type="InterPro" id="IPR015421">
    <property type="entry name" value="PyrdxlP-dep_Trfase_major"/>
</dbReference>
<dbReference type="GO" id="GO:0018826">
    <property type="term" value="F:methionine gamma-lyase activity"/>
    <property type="evidence" value="ECO:0007669"/>
    <property type="project" value="UniProtKB-EC"/>
</dbReference>
<dbReference type="CDD" id="cd00614">
    <property type="entry name" value="CGS_like"/>
    <property type="match status" value="1"/>
</dbReference>
<reference evidence="9 10" key="1">
    <citation type="journal article" date="2015" name="Genome Announc.">
        <title>Expanding the biotechnology potential of lactobacilli through comparative genomics of 213 strains and associated genera.</title>
        <authorList>
            <person name="Sun Z."/>
            <person name="Harris H.M."/>
            <person name="McCann A."/>
            <person name="Guo C."/>
            <person name="Argimon S."/>
            <person name="Zhang W."/>
            <person name="Yang X."/>
            <person name="Jeffery I.B."/>
            <person name="Cooney J.C."/>
            <person name="Kagawa T.F."/>
            <person name="Liu W."/>
            <person name="Song Y."/>
            <person name="Salvetti E."/>
            <person name="Wrobel A."/>
            <person name="Rasinkangas P."/>
            <person name="Parkhill J."/>
            <person name="Rea M.C."/>
            <person name="O'Sullivan O."/>
            <person name="Ritari J."/>
            <person name="Douillard F.P."/>
            <person name="Paul Ross R."/>
            <person name="Yang R."/>
            <person name="Briner A.E."/>
            <person name="Felis G.E."/>
            <person name="de Vos W.M."/>
            <person name="Barrangou R."/>
            <person name="Klaenhammer T.R."/>
            <person name="Caufield P.W."/>
            <person name="Cui Y."/>
            <person name="Zhang H."/>
            <person name="O'Toole P.W."/>
        </authorList>
    </citation>
    <scope>NUCLEOTIDE SEQUENCE [LARGE SCALE GENOMIC DNA]</scope>
    <source>
        <strain evidence="9 10">DSM 19971</strain>
    </source>
</reference>
<evidence type="ECO:0000256" key="5">
    <source>
        <dbReference type="ARBA" id="ARBA00048780"/>
    </source>
</evidence>
<dbReference type="InterPro" id="IPR000277">
    <property type="entry name" value="Cys/Met-Metab_PyrdxlP-dep_enz"/>
</dbReference>
<evidence type="ECO:0000313" key="10">
    <source>
        <dbReference type="Proteomes" id="UP000051155"/>
    </source>
</evidence>
<evidence type="ECO:0000256" key="4">
    <source>
        <dbReference type="ARBA" id="ARBA00047199"/>
    </source>
</evidence>
<comment type="similarity">
    <text evidence="8">Belongs to the trans-sulfuration enzymes family.</text>
</comment>
<evidence type="ECO:0000313" key="9">
    <source>
        <dbReference type="EMBL" id="KRL36041.1"/>
    </source>
</evidence>
<evidence type="ECO:0000256" key="7">
    <source>
        <dbReference type="PIRSR" id="PIRSR001434-2"/>
    </source>
</evidence>
<keyword evidence="10" id="KW-1185">Reference proteome</keyword>
<dbReference type="FunFam" id="3.40.640.10:FF:000046">
    <property type="entry name" value="Cystathionine gamma-lyase"/>
    <property type="match status" value="1"/>
</dbReference>
<evidence type="ECO:0000256" key="2">
    <source>
        <dbReference type="ARBA" id="ARBA00022898"/>
    </source>
</evidence>
<dbReference type="PANTHER" id="PTHR11808">
    <property type="entry name" value="TRANS-SULFURATION ENZYME FAMILY MEMBER"/>
    <property type="match status" value="1"/>
</dbReference>
<dbReference type="GO" id="GO:0019346">
    <property type="term" value="P:transsulfuration"/>
    <property type="evidence" value="ECO:0007669"/>
    <property type="project" value="InterPro"/>
</dbReference>
<keyword evidence="2 7" id="KW-0663">Pyridoxal phosphate</keyword>
<dbReference type="GO" id="GO:0047982">
    <property type="term" value="F:homocysteine desulfhydrase activity"/>
    <property type="evidence" value="ECO:0007669"/>
    <property type="project" value="UniProtKB-EC"/>
</dbReference>
<comment type="cofactor">
    <cofactor evidence="1 8">
        <name>pyridoxal 5'-phosphate</name>
        <dbReference type="ChEBI" id="CHEBI:597326"/>
    </cofactor>
</comment>
<comment type="catalytic activity">
    <reaction evidence="5">
        <text>L-homocysteine + H2O = 2-oxobutanoate + hydrogen sulfide + NH4(+) + H(+)</text>
        <dbReference type="Rhea" id="RHEA:14501"/>
        <dbReference type="ChEBI" id="CHEBI:15377"/>
        <dbReference type="ChEBI" id="CHEBI:15378"/>
        <dbReference type="ChEBI" id="CHEBI:16763"/>
        <dbReference type="ChEBI" id="CHEBI:28938"/>
        <dbReference type="ChEBI" id="CHEBI:29919"/>
        <dbReference type="ChEBI" id="CHEBI:58199"/>
        <dbReference type="EC" id="4.4.1.2"/>
    </reaction>
    <physiologicalReaction direction="left-to-right" evidence="5">
        <dbReference type="Rhea" id="RHEA:14502"/>
    </physiologicalReaction>
</comment>
<comment type="catalytic activity">
    <reaction evidence="6">
        <text>L-methionine + H2O = methanethiol + 2-oxobutanoate + NH4(+)</text>
        <dbReference type="Rhea" id="RHEA:23800"/>
        <dbReference type="ChEBI" id="CHEBI:15377"/>
        <dbReference type="ChEBI" id="CHEBI:16007"/>
        <dbReference type="ChEBI" id="CHEBI:16763"/>
        <dbReference type="ChEBI" id="CHEBI:28938"/>
        <dbReference type="ChEBI" id="CHEBI:57844"/>
        <dbReference type="EC" id="4.4.1.11"/>
    </reaction>
    <physiologicalReaction direction="left-to-right" evidence="6">
        <dbReference type="Rhea" id="RHEA:23801"/>
    </physiologicalReaction>
</comment>
<dbReference type="AlphaFoldDB" id="A0A0R1PTW4"/>
<feature type="modified residue" description="N6-(pyridoxal phosphate)lysine" evidence="7">
    <location>
        <position position="207"/>
    </location>
</feature>
<dbReference type="EC" id="4.4.1.2" evidence="3"/>
<dbReference type="SUPFAM" id="SSF53383">
    <property type="entry name" value="PLP-dependent transferases"/>
    <property type="match status" value="1"/>
</dbReference>
<dbReference type="STRING" id="1423812.FD20_GL001470"/>
<dbReference type="GO" id="GO:0005737">
    <property type="term" value="C:cytoplasm"/>
    <property type="evidence" value="ECO:0007669"/>
    <property type="project" value="TreeGrafter"/>
</dbReference>
<evidence type="ECO:0000256" key="1">
    <source>
        <dbReference type="ARBA" id="ARBA00001933"/>
    </source>
</evidence>
<dbReference type="Proteomes" id="UP000051155">
    <property type="component" value="Unassembled WGS sequence"/>
</dbReference>
<dbReference type="InterPro" id="IPR015422">
    <property type="entry name" value="PyrdxlP-dep_Trfase_small"/>
</dbReference>
<dbReference type="PATRIC" id="fig|1423812.3.peg.1560"/>
<dbReference type="PIRSF" id="PIRSF001434">
    <property type="entry name" value="CGS"/>
    <property type="match status" value="1"/>
</dbReference>
<dbReference type="InterPro" id="IPR015424">
    <property type="entry name" value="PyrdxlP-dep_Trfase"/>
</dbReference>
<dbReference type="EMBL" id="AZEG01000030">
    <property type="protein sequence ID" value="KRL36041.1"/>
    <property type="molecule type" value="Genomic_DNA"/>
</dbReference>
<evidence type="ECO:0000256" key="6">
    <source>
        <dbReference type="ARBA" id="ARBA00052699"/>
    </source>
</evidence>
<proteinExistence type="inferred from homology"/>
<dbReference type="Pfam" id="PF01053">
    <property type="entry name" value="Cys_Met_Meta_PP"/>
    <property type="match status" value="1"/>
</dbReference>
<gene>
    <name evidence="9" type="ORF">FD20_GL001470</name>
</gene>
<sequence length="394" mass="44179">MMKKENTRETDILYKGTRVKKIARTPETLPLYLTTAFNVDDLTDLKNRYKEQGYTYIRTRNPNRNALSELVTYLEKGQNSIVCSSGMAAISTTLLTTCHSGDHIIADHTLYGESIDLLEKLKTYDVSVTFVNITDLDEVEKAFTKHTVAVYTETISNPMINTIDIKKIAALTHEHQGQLIIDNTFATSYLLSPLAQGADIVVNSLTKFANGHSDVCLGSVTGSNEFIKKAYDLQVLLGTTAAPFDAWLCERGMRTMDLRVKKQSDNALELAKFLENSKFVKKVHYIGLVNHSQHQLAKKQFSNGYGGMLSFELPENEPLLDKFLNKLTFVHYAMTLGGYRTTVSHPATSSHYDMPRDERLKLGITDGLLRVSVGIENVNDLIEDFKNALTVYDV</sequence>
<dbReference type="Gene3D" id="3.40.640.10">
    <property type="entry name" value="Type I PLP-dependent aspartate aminotransferase-like (Major domain)"/>
    <property type="match status" value="1"/>
</dbReference>
<comment type="caution">
    <text evidence="9">The sequence shown here is derived from an EMBL/GenBank/DDBJ whole genome shotgun (WGS) entry which is preliminary data.</text>
</comment>
<organism evidence="9 10">
    <name type="scientific">Liquorilactobacillus uvarum DSM 19971</name>
    <dbReference type="NCBI Taxonomy" id="1423812"/>
    <lineage>
        <taxon>Bacteria</taxon>
        <taxon>Bacillati</taxon>
        <taxon>Bacillota</taxon>
        <taxon>Bacilli</taxon>
        <taxon>Lactobacillales</taxon>
        <taxon>Lactobacillaceae</taxon>
        <taxon>Liquorilactobacillus</taxon>
    </lineage>
</organism>
<accession>A0A0R1PTW4</accession>
<evidence type="ECO:0000256" key="3">
    <source>
        <dbReference type="ARBA" id="ARBA00047175"/>
    </source>
</evidence>
<dbReference type="Gene3D" id="3.90.1150.10">
    <property type="entry name" value="Aspartate Aminotransferase, domain 1"/>
    <property type="match status" value="1"/>
</dbReference>
<dbReference type="GO" id="GO:0030170">
    <property type="term" value="F:pyridoxal phosphate binding"/>
    <property type="evidence" value="ECO:0007669"/>
    <property type="project" value="InterPro"/>
</dbReference>
<dbReference type="PANTHER" id="PTHR11808:SF80">
    <property type="entry name" value="CYSTATHIONINE GAMMA-LYASE"/>
    <property type="match status" value="1"/>
</dbReference>
<evidence type="ECO:0000256" key="8">
    <source>
        <dbReference type="RuleBase" id="RU362118"/>
    </source>
</evidence>